<name>A0A1H3EI69_9EURY</name>
<reference evidence="2" key="1">
    <citation type="submission" date="2016-10" db="EMBL/GenBank/DDBJ databases">
        <authorList>
            <person name="Varghese N."/>
            <person name="Submissions S."/>
        </authorList>
    </citation>
    <scope>NUCLEOTIDE SEQUENCE [LARGE SCALE GENOMIC DNA]</scope>
    <source>
        <strain evidence="2">CGMCC 1.10118</strain>
    </source>
</reference>
<dbReference type="EMBL" id="FNPB01000002">
    <property type="protein sequence ID" value="SDX78285.1"/>
    <property type="molecule type" value="Genomic_DNA"/>
</dbReference>
<proteinExistence type="predicted"/>
<protein>
    <submittedName>
        <fullName evidence="1">Uncharacterized protein</fullName>
    </submittedName>
</protein>
<sequence length="57" mass="5846">MPEIYPRCRFESGTAATLSVTAPTDAVSDAPCPLVDDVSVPIAGDQLIISQPEGGGE</sequence>
<dbReference type="STRING" id="660517.SAMN04487946_102297"/>
<dbReference type="Proteomes" id="UP000199170">
    <property type="component" value="Unassembled WGS sequence"/>
</dbReference>
<dbReference type="AlphaFoldDB" id="A0A1H3EI69"/>
<accession>A0A1H3EI69</accession>
<organism evidence="1 2">
    <name type="scientific">Halobellus clavatus</name>
    <dbReference type="NCBI Taxonomy" id="660517"/>
    <lineage>
        <taxon>Archaea</taxon>
        <taxon>Methanobacteriati</taxon>
        <taxon>Methanobacteriota</taxon>
        <taxon>Stenosarchaea group</taxon>
        <taxon>Halobacteria</taxon>
        <taxon>Halobacteriales</taxon>
        <taxon>Haloferacaceae</taxon>
        <taxon>Halobellus</taxon>
    </lineage>
</organism>
<evidence type="ECO:0000313" key="2">
    <source>
        <dbReference type="Proteomes" id="UP000199170"/>
    </source>
</evidence>
<evidence type="ECO:0000313" key="1">
    <source>
        <dbReference type="EMBL" id="SDX78285.1"/>
    </source>
</evidence>
<dbReference type="RefSeq" id="WP_175454567.1">
    <property type="nucleotide sequence ID" value="NZ_FNPB01000002.1"/>
</dbReference>
<gene>
    <name evidence="1" type="ORF">SAMN04487946_102297</name>
</gene>
<keyword evidence="2" id="KW-1185">Reference proteome</keyword>